<dbReference type="InterPro" id="IPR044669">
    <property type="entry name" value="YneE/VCCN1/2-like"/>
</dbReference>
<name>A0AAD7UQY7_9STRA</name>
<evidence type="ECO:0000256" key="5">
    <source>
        <dbReference type="ARBA" id="ARBA00022989"/>
    </source>
</evidence>
<comment type="subcellular location">
    <subcellularLocation>
        <location evidence="1">Cell membrane</location>
        <topology evidence="1">Multi-pass membrane protein</topology>
    </subcellularLocation>
</comment>
<evidence type="ECO:0000256" key="1">
    <source>
        <dbReference type="ARBA" id="ARBA00004651"/>
    </source>
</evidence>
<evidence type="ECO:0000256" key="2">
    <source>
        <dbReference type="ARBA" id="ARBA00022448"/>
    </source>
</evidence>
<keyword evidence="7 8" id="KW-0472">Membrane</keyword>
<evidence type="ECO:0000256" key="4">
    <source>
        <dbReference type="ARBA" id="ARBA00022692"/>
    </source>
</evidence>
<evidence type="ECO:0000256" key="6">
    <source>
        <dbReference type="ARBA" id="ARBA00023065"/>
    </source>
</evidence>
<dbReference type="GO" id="GO:0005886">
    <property type="term" value="C:plasma membrane"/>
    <property type="evidence" value="ECO:0007669"/>
    <property type="project" value="UniProtKB-SubCell"/>
</dbReference>
<evidence type="ECO:0000313" key="10">
    <source>
        <dbReference type="Proteomes" id="UP001230188"/>
    </source>
</evidence>
<dbReference type="Pfam" id="PF25539">
    <property type="entry name" value="Bestrophin_2"/>
    <property type="match status" value="1"/>
</dbReference>
<feature type="transmembrane region" description="Helical" evidence="8">
    <location>
        <begin position="16"/>
        <end position="36"/>
    </location>
</feature>
<proteinExistence type="predicted"/>
<keyword evidence="10" id="KW-1185">Reference proteome</keyword>
<dbReference type="PANTHER" id="PTHR33281">
    <property type="entry name" value="UPF0187 PROTEIN YNEE"/>
    <property type="match status" value="1"/>
</dbReference>
<dbReference type="Proteomes" id="UP001230188">
    <property type="component" value="Unassembled WGS sequence"/>
</dbReference>
<dbReference type="GO" id="GO:0005254">
    <property type="term" value="F:chloride channel activity"/>
    <property type="evidence" value="ECO:0007669"/>
    <property type="project" value="InterPro"/>
</dbReference>
<dbReference type="AlphaFoldDB" id="A0AAD7UQY7"/>
<protein>
    <submittedName>
        <fullName evidence="9">Uncharacterized protein</fullName>
    </submittedName>
</protein>
<sequence>MDFRKEKDKDLGFPQIYGFANIIAVLGGALSFLLVFRLNWSYTHWWEARGAIGAYYAKIKDIMVMLVASYDTQESTEKLQVLRRTKVVLKMHSAAVADELSHGGSLYDPKDSALYITDKQISERWINENLDDVELADLKAAAFGSNSIKQYISTPYRVLLCHKWLTRCLNDAIAAGLVQNYEKLLAQQHVSTMLELYHAMVKIKNTNMPSAMIFLIKIMKGTYCCMLVSRV</sequence>
<organism evidence="9 10">
    <name type="scientific">Chrysophaeum taylorii</name>
    <dbReference type="NCBI Taxonomy" id="2483200"/>
    <lineage>
        <taxon>Eukaryota</taxon>
        <taxon>Sar</taxon>
        <taxon>Stramenopiles</taxon>
        <taxon>Ochrophyta</taxon>
        <taxon>Pelagophyceae</taxon>
        <taxon>Pelagomonadales</taxon>
        <taxon>Pelagomonadaceae</taxon>
        <taxon>Chrysophaeum</taxon>
    </lineage>
</organism>
<keyword evidence="2" id="KW-0813">Transport</keyword>
<evidence type="ECO:0000256" key="7">
    <source>
        <dbReference type="ARBA" id="ARBA00023136"/>
    </source>
</evidence>
<evidence type="ECO:0000256" key="8">
    <source>
        <dbReference type="SAM" id="Phobius"/>
    </source>
</evidence>
<keyword evidence="3" id="KW-1003">Cell membrane</keyword>
<dbReference type="EMBL" id="JAQMWT010000005">
    <property type="protein sequence ID" value="KAJ8614528.1"/>
    <property type="molecule type" value="Genomic_DNA"/>
</dbReference>
<reference evidence="9" key="1">
    <citation type="submission" date="2023-01" db="EMBL/GenBank/DDBJ databases">
        <title>Metagenome sequencing of chrysophaentin producing Chrysophaeum taylorii.</title>
        <authorList>
            <person name="Davison J."/>
            <person name="Bewley C."/>
        </authorList>
    </citation>
    <scope>NUCLEOTIDE SEQUENCE</scope>
    <source>
        <strain evidence="9">NIES-1699</strain>
    </source>
</reference>
<dbReference type="PANTHER" id="PTHR33281:SF19">
    <property type="entry name" value="VOLTAGE-DEPENDENT ANION CHANNEL-FORMING PROTEIN YNEE"/>
    <property type="match status" value="1"/>
</dbReference>
<evidence type="ECO:0000256" key="3">
    <source>
        <dbReference type="ARBA" id="ARBA00022475"/>
    </source>
</evidence>
<gene>
    <name evidence="9" type="ORF">CTAYLR_000816</name>
</gene>
<keyword evidence="4 8" id="KW-0812">Transmembrane</keyword>
<keyword evidence="6" id="KW-0406">Ion transport</keyword>
<comment type="caution">
    <text evidence="9">The sequence shown here is derived from an EMBL/GenBank/DDBJ whole genome shotgun (WGS) entry which is preliminary data.</text>
</comment>
<accession>A0AAD7UQY7</accession>
<evidence type="ECO:0000313" key="9">
    <source>
        <dbReference type="EMBL" id="KAJ8614528.1"/>
    </source>
</evidence>
<keyword evidence="5 8" id="KW-1133">Transmembrane helix</keyword>